<feature type="domain" description="CcmH/CycL/Ccl2/NrfF N-terminal" evidence="8">
    <location>
        <begin position="29"/>
        <end position="141"/>
    </location>
</feature>
<feature type="transmembrane region" description="Helical" evidence="6">
    <location>
        <begin position="103"/>
        <end position="124"/>
    </location>
</feature>
<evidence type="ECO:0000256" key="7">
    <source>
        <dbReference type="SAM" id="MobiDB-lite"/>
    </source>
</evidence>
<accession>A0A6J4H2H5</accession>
<evidence type="ECO:0000256" key="3">
    <source>
        <dbReference type="ARBA" id="ARBA00022723"/>
    </source>
</evidence>
<dbReference type="GO" id="GO:0005886">
    <property type="term" value="C:plasma membrane"/>
    <property type="evidence" value="ECO:0007669"/>
    <property type="project" value="TreeGrafter"/>
</dbReference>
<organism evidence="9">
    <name type="scientific">uncultured Acidimicrobiales bacterium</name>
    <dbReference type="NCBI Taxonomy" id="310071"/>
    <lineage>
        <taxon>Bacteria</taxon>
        <taxon>Bacillati</taxon>
        <taxon>Actinomycetota</taxon>
        <taxon>Acidimicrobiia</taxon>
        <taxon>Acidimicrobiales</taxon>
        <taxon>environmental samples</taxon>
    </lineage>
</organism>
<dbReference type="GO" id="GO:0046872">
    <property type="term" value="F:metal ion binding"/>
    <property type="evidence" value="ECO:0007669"/>
    <property type="project" value="UniProtKB-KW"/>
</dbReference>
<keyword evidence="3 6" id="KW-0479">Metal-binding</keyword>
<sequence>MKRTLSILVPLLVVVVALVVGSSGSDGPKTSAERAQAIAGTVRCPECQGQSVASSDAPAAVAIREEIDRRVAAGESEEEVQAALVSSYGEGVLLNPPGSGVAGLVWVLPVAGLVVAAGGLALAFRRWRPSTAGPPSEEDRRLVDAARRRRRAGP</sequence>
<dbReference type="InterPro" id="IPR038297">
    <property type="entry name" value="CcmH/CycL/NrfF/Ccl2_sf"/>
</dbReference>
<keyword evidence="6" id="KW-1133">Transmembrane helix</keyword>
<comment type="similarity">
    <text evidence="1 6">Belongs to the CcmH/CycL/Ccl2/NrfF family.</text>
</comment>
<feature type="compositionally biased region" description="Basic and acidic residues" evidence="7">
    <location>
        <begin position="137"/>
        <end position="146"/>
    </location>
</feature>
<evidence type="ECO:0000256" key="6">
    <source>
        <dbReference type="RuleBase" id="RU364112"/>
    </source>
</evidence>
<keyword evidence="6" id="KW-0812">Transmembrane</keyword>
<feature type="region of interest" description="Disordered" evidence="7">
    <location>
        <begin position="128"/>
        <end position="154"/>
    </location>
</feature>
<dbReference type="CDD" id="cd16378">
    <property type="entry name" value="CcmH_N"/>
    <property type="match status" value="1"/>
</dbReference>
<evidence type="ECO:0000256" key="2">
    <source>
        <dbReference type="ARBA" id="ARBA00022617"/>
    </source>
</evidence>
<evidence type="ECO:0000256" key="1">
    <source>
        <dbReference type="ARBA" id="ARBA00010342"/>
    </source>
</evidence>
<keyword evidence="2 6" id="KW-0349">Heme</keyword>
<protein>
    <recommendedName>
        <fullName evidence="6">Cytochrome c-type biogenesis protein</fullName>
    </recommendedName>
</protein>
<name>A0A6J4H2H5_9ACTN</name>
<dbReference type="PANTHER" id="PTHR47870">
    <property type="entry name" value="CYTOCHROME C-TYPE BIOGENESIS PROTEIN CCMH"/>
    <property type="match status" value="1"/>
</dbReference>
<keyword evidence="4 6" id="KW-0732">Signal</keyword>
<dbReference type="Gene3D" id="1.10.8.640">
    <property type="entry name" value="Cytochrome C biogenesis protein"/>
    <property type="match status" value="1"/>
</dbReference>
<evidence type="ECO:0000256" key="4">
    <source>
        <dbReference type="ARBA" id="ARBA00022729"/>
    </source>
</evidence>
<comment type="function">
    <text evidence="6">Possible subunit of a heme lyase.</text>
</comment>
<evidence type="ECO:0000259" key="8">
    <source>
        <dbReference type="Pfam" id="PF03918"/>
    </source>
</evidence>
<dbReference type="PANTHER" id="PTHR47870:SF4">
    <property type="entry name" value="CYTOCHROME C-TYPE BIOGENESIS PROTEIN CYCH"/>
    <property type="match status" value="1"/>
</dbReference>
<dbReference type="InterPro" id="IPR051263">
    <property type="entry name" value="C-type_cytochrome_biogenesis"/>
</dbReference>
<dbReference type="InterPro" id="IPR005616">
    <property type="entry name" value="CcmH/CycL/Ccl2/NrfF_N"/>
</dbReference>
<reference evidence="9" key="1">
    <citation type="submission" date="2020-02" db="EMBL/GenBank/DDBJ databases">
        <authorList>
            <person name="Meier V. D."/>
        </authorList>
    </citation>
    <scope>NUCLEOTIDE SEQUENCE</scope>
    <source>
        <strain evidence="9">AVDCRST_MAG20</strain>
    </source>
</reference>
<proteinExistence type="inferred from homology"/>
<dbReference type="Pfam" id="PF03918">
    <property type="entry name" value="CcmH"/>
    <property type="match status" value="1"/>
</dbReference>
<dbReference type="AlphaFoldDB" id="A0A6J4H2H5"/>
<keyword evidence="5 6" id="KW-0408">Iron</keyword>
<gene>
    <name evidence="9" type="ORF">AVDCRST_MAG20-53</name>
</gene>
<dbReference type="EMBL" id="CADCSY010000007">
    <property type="protein sequence ID" value="CAA9211302.1"/>
    <property type="molecule type" value="Genomic_DNA"/>
</dbReference>
<evidence type="ECO:0000256" key="5">
    <source>
        <dbReference type="ARBA" id="ARBA00023004"/>
    </source>
</evidence>
<keyword evidence="6" id="KW-0472">Membrane</keyword>
<evidence type="ECO:0000313" key="9">
    <source>
        <dbReference type="EMBL" id="CAA9211302.1"/>
    </source>
</evidence>